<reference evidence="9" key="2">
    <citation type="submission" date="2025-08" db="UniProtKB">
        <authorList>
            <consortium name="RefSeq"/>
        </authorList>
    </citation>
    <scope>IDENTIFICATION</scope>
</reference>
<dbReference type="InterPro" id="IPR026099">
    <property type="entry name" value="Odf2-rel"/>
</dbReference>
<feature type="region of interest" description="Disordered" evidence="7">
    <location>
        <begin position="314"/>
        <end position="341"/>
    </location>
</feature>
<accession>A0AB39ZZE0</accession>
<keyword evidence="3" id="KW-0963">Cytoplasm</keyword>
<evidence type="ECO:0000313" key="9">
    <source>
        <dbReference type="RefSeq" id="XP_016945908.3"/>
    </source>
</evidence>
<feature type="compositionally biased region" description="Acidic residues" evidence="7">
    <location>
        <begin position="1"/>
        <end position="19"/>
    </location>
</feature>
<sequence>MAENTEYTDEGGEYEDDENQYLGEQHMMEEGPDEDLFSKLGESSDDPEQKRMYMEYLALIKEIDCQNKIIQDIKSNIMDMCAKPCKTRNELREIKRLRICMEQENIKLHTMMNRAVQLQNFGSHRHYKELPMTTTVDEDNLSPYMCGIGPCAPAGSATDPCSDEPSSCASVCGGGGGGGQRDVAGQDDKLICALQKAMQKMKGACPEDKKMIEEIACAIMSCKKQPVCVPGPCPKPCPPPCPGPCQGPCPESSSSSIAPCPPPCPPKRRPQKAATCPMQQSSPAAKCESLEKLKRRIQSMQCSVKKLLQEVTNRDGPEPCEADDDSEEGEEDPCSRPCPPRPPCPEDPDPLVICGGKRNTKADKYEKMKENYTRLLTEFQRKDCQMKEMQKRMKGICGPCPSKGGDGDADAAELNLLRARVNELKEEQLEFKCIMKEQSQQLEDYRNKYLLAQQKVEEQCVSLEKLNMNNKRIEQQINTEVKEIRAKFQEKLNELLHFPKLLENEQLKLAQVCKEKDEMQTKLVVVCKELKACKAQLEQQPNVDVRPQLAQCQMELTQARNELEELLRQRDLFCEQLKSTQDDLDTLRTESAKIIAGTKERAELIKSQQQEQINRLEKELAQCRATASLSVNDREAVIREMQGQLNTLSYSFDAAQKQIKTLRNHIAYVSNENCFPVKC</sequence>
<evidence type="ECO:0000256" key="1">
    <source>
        <dbReference type="ARBA" id="ARBA00004300"/>
    </source>
</evidence>
<dbReference type="GO" id="GO:0005813">
    <property type="term" value="C:centrosome"/>
    <property type="evidence" value="ECO:0007669"/>
    <property type="project" value="UniProtKB-SubCell"/>
</dbReference>
<dbReference type="RefSeq" id="XP_016945908.3">
    <property type="nucleotide sequence ID" value="XM_017090419.4"/>
</dbReference>
<keyword evidence="8" id="KW-1185">Reference proteome</keyword>
<reference evidence="8" key="1">
    <citation type="submission" date="2025-05" db="UniProtKB">
        <authorList>
            <consortium name="RefSeq"/>
        </authorList>
    </citation>
    <scope>NUCLEOTIDE SEQUENCE [LARGE SCALE GENOMIC DNA]</scope>
</reference>
<feature type="coiled-coil region" evidence="6">
    <location>
        <begin position="549"/>
        <end position="626"/>
    </location>
</feature>
<dbReference type="GO" id="GO:1902017">
    <property type="term" value="P:regulation of cilium assembly"/>
    <property type="evidence" value="ECO:0007669"/>
    <property type="project" value="TreeGrafter"/>
</dbReference>
<keyword evidence="4 6" id="KW-0175">Coiled coil</keyword>
<feature type="compositionally biased region" description="Acidic residues" evidence="7">
    <location>
        <begin position="318"/>
        <end position="332"/>
    </location>
</feature>
<feature type="region of interest" description="Disordered" evidence="7">
    <location>
        <begin position="1"/>
        <end position="47"/>
    </location>
</feature>
<evidence type="ECO:0000256" key="5">
    <source>
        <dbReference type="ARBA" id="ARBA00023212"/>
    </source>
</evidence>
<feature type="coiled-coil region" evidence="6">
    <location>
        <begin position="435"/>
        <end position="522"/>
    </location>
</feature>
<dbReference type="PANTHER" id="PTHR23162:SF10">
    <property type="entry name" value="FI13205P"/>
    <property type="match status" value="1"/>
</dbReference>
<dbReference type="AlphaFoldDB" id="A0AB39ZZE0"/>
<comment type="subcellular location">
    <subcellularLocation>
        <location evidence="1">Cytoplasm</location>
        <location evidence="1">Cytoskeleton</location>
        <location evidence="1">Microtubule organizing center</location>
        <location evidence="1">Centrosome</location>
    </subcellularLocation>
</comment>
<dbReference type="GeneID" id="108021618"/>
<evidence type="ECO:0000313" key="8">
    <source>
        <dbReference type="Proteomes" id="UP001652628"/>
    </source>
</evidence>
<protein>
    <submittedName>
        <fullName evidence="9">Myosin-6</fullName>
    </submittedName>
</protein>
<evidence type="ECO:0000256" key="4">
    <source>
        <dbReference type="ARBA" id="ARBA00023054"/>
    </source>
</evidence>
<evidence type="ECO:0000256" key="7">
    <source>
        <dbReference type="SAM" id="MobiDB-lite"/>
    </source>
</evidence>
<evidence type="ECO:0000256" key="3">
    <source>
        <dbReference type="ARBA" id="ARBA00022490"/>
    </source>
</evidence>
<dbReference type="Proteomes" id="UP001652628">
    <property type="component" value="Chromosome 2L"/>
</dbReference>
<name>A0AB39ZZE0_DROSZ</name>
<proteinExistence type="inferred from homology"/>
<keyword evidence="5" id="KW-0206">Cytoskeleton</keyword>
<evidence type="ECO:0000256" key="6">
    <source>
        <dbReference type="SAM" id="Coils"/>
    </source>
</evidence>
<comment type="similarity">
    <text evidence="2">Belongs to the ODF2 family.</text>
</comment>
<evidence type="ECO:0000256" key="2">
    <source>
        <dbReference type="ARBA" id="ARBA00009316"/>
    </source>
</evidence>
<gene>
    <name evidence="9" type="primary">LOC108021618</name>
</gene>
<organism evidence="8 9">
    <name type="scientific">Drosophila suzukii</name>
    <name type="common">Spotted-wing drosophila fruit fly</name>
    <dbReference type="NCBI Taxonomy" id="28584"/>
    <lineage>
        <taxon>Eukaryota</taxon>
        <taxon>Metazoa</taxon>
        <taxon>Ecdysozoa</taxon>
        <taxon>Arthropoda</taxon>
        <taxon>Hexapoda</taxon>
        <taxon>Insecta</taxon>
        <taxon>Pterygota</taxon>
        <taxon>Neoptera</taxon>
        <taxon>Endopterygota</taxon>
        <taxon>Diptera</taxon>
        <taxon>Brachycera</taxon>
        <taxon>Muscomorpha</taxon>
        <taxon>Ephydroidea</taxon>
        <taxon>Drosophilidae</taxon>
        <taxon>Drosophila</taxon>
        <taxon>Sophophora</taxon>
    </lineage>
</organism>
<dbReference type="PANTHER" id="PTHR23162">
    <property type="entry name" value="OUTER DENSE FIBER OF SPERM TAILS 2"/>
    <property type="match status" value="1"/>
</dbReference>